<dbReference type="Gene3D" id="3.80.10.10">
    <property type="entry name" value="Ribonuclease Inhibitor"/>
    <property type="match status" value="1"/>
</dbReference>
<gene>
    <name evidence="11" type="ORF">VITISV_008974</name>
</gene>
<dbReference type="InterPro" id="IPR027417">
    <property type="entry name" value="P-loop_NTPase"/>
</dbReference>
<dbReference type="FunFam" id="1.10.10.10:FF:000322">
    <property type="entry name" value="Probable disease resistance protein At1g63360"/>
    <property type="match status" value="1"/>
</dbReference>
<evidence type="ECO:0000256" key="6">
    <source>
        <dbReference type="ARBA" id="ARBA00022741"/>
    </source>
</evidence>
<evidence type="ECO:0000259" key="10">
    <source>
        <dbReference type="Pfam" id="PF23559"/>
    </source>
</evidence>
<dbReference type="Pfam" id="PF23559">
    <property type="entry name" value="WHD_DRP"/>
    <property type="match status" value="1"/>
</dbReference>
<comment type="function">
    <text evidence="1">Confers resistance to late blight (Phytophthora infestans) races carrying the avirulence gene Avr1. Resistance proteins guard the plant against pathogens that contain an appropriate avirulence protein via an indirect interaction with this avirulence protein. That triggers a defense system including the hypersensitive response, which restricts the pathogen growth.</text>
</comment>
<dbReference type="Gene3D" id="1.10.8.430">
    <property type="entry name" value="Helical domain of apoptotic protease-activating factors"/>
    <property type="match status" value="1"/>
</dbReference>
<evidence type="ECO:0000259" key="9">
    <source>
        <dbReference type="Pfam" id="PF18052"/>
    </source>
</evidence>
<dbReference type="Gene3D" id="1.10.10.10">
    <property type="entry name" value="Winged helix-like DNA-binding domain superfamily/Winged helix DNA-binding domain"/>
    <property type="match status" value="1"/>
</dbReference>
<dbReference type="InterPro" id="IPR032675">
    <property type="entry name" value="LRR_dom_sf"/>
</dbReference>
<dbReference type="PANTHER" id="PTHR23155:SF1152">
    <property type="entry name" value="AAA+ ATPASE DOMAIN-CONTAINING PROTEIN"/>
    <property type="match status" value="1"/>
</dbReference>
<evidence type="ECO:0000256" key="7">
    <source>
        <dbReference type="ARBA" id="ARBA00022821"/>
    </source>
</evidence>
<evidence type="ECO:0008006" key="12">
    <source>
        <dbReference type="Google" id="ProtNLM"/>
    </source>
</evidence>
<keyword evidence="4" id="KW-0381">Hypersensitive response</keyword>
<dbReference type="GO" id="GO:0043531">
    <property type="term" value="F:ADP binding"/>
    <property type="evidence" value="ECO:0007669"/>
    <property type="project" value="InterPro"/>
</dbReference>
<keyword evidence="3" id="KW-0963">Cytoplasm</keyword>
<dbReference type="SUPFAM" id="SSF52058">
    <property type="entry name" value="L domain-like"/>
    <property type="match status" value="1"/>
</dbReference>
<dbReference type="SUPFAM" id="SSF52540">
    <property type="entry name" value="P-loop containing nucleoside triphosphate hydrolases"/>
    <property type="match status" value="1"/>
</dbReference>
<dbReference type="PANTHER" id="PTHR23155">
    <property type="entry name" value="DISEASE RESISTANCE PROTEIN RP"/>
    <property type="match status" value="1"/>
</dbReference>
<evidence type="ECO:0000256" key="4">
    <source>
        <dbReference type="ARBA" id="ARBA00022667"/>
    </source>
</evidence>
<feature type="domain" description="Disease resistance N-terminal" evidence="9">
    <location>
        <begin position="2"/>
        <end position="36"/>
    </location>
</feature>
<dbReference type="Pfam" id="PF00931">
    <property type="entry name" value="NB-ARC"/>
    <property type="match status" value="1"/>
</dbReference>
<dbReference type="EMBL" id="AM436606">
    <property type="protein sequence ID" value="CAN76079.1"/>
    <property type="molecule type" value="Genomic_DNA"/>
</dbReference>
<dbReference type="InterPro" id="IPR041118">
    <property type="entry name" value="Rx_N"/>
</dbReference>
<feature type="domain" description="NB-ARC" evidence="8">
    <location>
        <begin position="141"/>
        <end position="191"/>
    </location>
</feature>
<dbReference type="InterPro" id="IPR002182">
    <property type="entry name" value="NB-ARC"/>
</dbReference>
<reference evidence="11" key="1">
    <citation type="journal article" date="2007" name="PLoS ONE">
        <title>The first genome sequence of an elite grapevine cultivar (Pinot noir Vitis vinifera L.): coping with a highly heterozygous genome.</title>
        <authorList>
            <person name="Velasco R."/>
            <person name="Zharkikh A."/>
            <person name="Troggio M."/>
            <person name="Cartwright D.A."/>
            <person name="Cestaro A."/>
            <person name="Pruss D."/>
            <person name="Pindo M."/>
            <person name="FitzGerald L.M."/>
            <person name="Vezzulli S."/>
            <person name="Reid J."/>
            <person name="Malacarne G."/>
            <person name="Iliev D."/>
            <person name="Coppola G."/>
            <person name="Wardell B."/>
            <person name="Micheletti D."/>
            <person name="Macalma T."/>
            <person name="Facci M."/>
            <person name="Mitchell J.T."/>
            <person name="Perazzolli M."/>
            <person name="Eldredge G."/>
            <person name="Gatto P."/>
            <person name="Oyzerski R."/>
            <person name="Moretto M."/>
            <person name="Gutin N."/>
            <person name="Stefanini M."/>
            <person name="Chen Y."/>
            <person name="Segala C."/>
            <person name="Davenport C."/>
            <person name="Dematte L."/>
            <person name="Mraz A."/>
            <person name="Battilana J."/>
            <person name="Stormo K."/>
            <person name="Costa F."/>
            <person name="Tao Q."/>
            <person name="Si-Ammour A."/>
            <person name="Harkins T."/>
            <person name="Lackey A."/>
            <person name="Perbost C."/>
            <person name="Taillon B."/>
            <person name="Stella A."/>
            <person name="Solovyev V."/>
            <person name="Fawcett J.A."/>
            <person name="Sterck L."/>
            <person name="Vandepoele K."/>
            <person name="Grando S.M."/>
            <person name="Toppo S."/>
            <person name="Moser C."/>
            <person name="Lanchbury J."/>
            <person name="Bogden R."/>
            <person name="Skolnick M."/>
            <person name="Sgaramella V."/>
            <person name="Bhatnagar S.K."/>
            <person name="Fontana P."/>
            <person name="Gutin A."/>
            <person name="Van de Peer Y."/>
            <person name="Salamini F."/>
            <person name="Viola R."/>
        </authorList>
    </citation>
    <scope>NUCLEOTIDE SEQUENCE</scope>
</reference>
<dbReference type="AlphaFoldDB" id="A5AV33"/>
<comment type="subcellular location">
    <subcellularLocation>
        <location evidence="2">Cytoplasm</location>
    </subcellularLocation>
</comment>
<evidence type="ECO:0000259" key="8">
    <source>
        <dbReference type="Pfam" id="PF00931"/>
    </source>
</evidence>
<feature type="domain" description="Disease resistance protein winged helix" evidence="10">
    <location>
        <begin position="246"/>
        <end position="317"/>
    </location>
</feature>
<protein>
    <recommendedName>
        <fullName evidence="12">Disease resistance protein</fullName>
    </recommendedName>
</protein>
<organism evidence="11">
    <name type="scientific">Vitis vinifera</name>
    <name type="common">Grape</name>
    <dbReference type="NCBI Taxonomy" id="29760"/>
    <lineage>
        <taxon>Eukaryota</taxon>
        <taxon>Viridiplantae</taxon>
        <taxon>Streptophyta</taxon>
        <taxon>Embryophyta</taxon>
        <taxon>Tracheophyta</taxon>
        <taxon>Spermatophyta</taxon>
        <taxon>Magnoliopsida</taxon>
        <taxon>eudicotyledons</taxon>
        <taxon>Gunneridae</taxon>
        <taxon>Pentapetalae</taxon>
        <taxon>rosids</taxon>
        <taxon>Vitales</taxon>
        <taxon>Vitaceae</taxon>
        <taxon>Viteae</taxon>
        <taxon>Vitis</taxon>
    </lineage>
</organism>
<dbReference type="GO" id="GO:0009626">
    <property type="term" value="P:plant-type hypersensitive response"/>
    <property type="evidence" value="ECO:0007669"/>
    <property type="project" value="UniProtKB-KW"/>
</dbReference>
<keyword evidence="5" id="KW-0677">Repeat</keyword>
<keyword evidence="7" id="KW-0611">Plant defense</keyword>
<sequence>MFKLWVNQIRDAAYDVEDVIDEFMFQVERKRQQRFNNLKFLNFLHVCMCLHDKLPLVNELNERISVINRTLENILINRRRYGMEDPRAYEAGSSSNIATTFEPWSYSNQMVARKEKRFPIVKETNVVGMKNDVEAIKGKLLRSYFPAESNKSRVLITTRREDIVVDAHSDCYKLQLLGEKESWDLFLNKVGIATILTWPGSEEFKKEIVAKCKGLPLTIVVLGGLLSLKDLTQDSWRKPCFLYCGVFPEDSEIKASELIRLWVAEGFVQKRGKETQEDIAEDYLYELIQRSMIQVADTRDDERVKSCRIHDLLRDLAISEAKEEKLFEVDENIDVDMLPTSVRRLIDNINQTNSPHLRSSINPLMKEMRKMNCPHGGFLRLEFLQMQGMWSLKDLLVEEEVMSNLKTLKIEYCDKMRKFPHGLLQLKKLQRLNLYHISQALMSEVLETRGEDWNRIRLIITSQSDVVLAPFWCLSGSRGSVSAAMRHMAVGKGVVLAPFQGIEMPLWRCFQTSFRRYFTSMRSAIFRHYYRRSRRRSGAISMRCYGRSRKAVQAPFFGIAEICTTKRGN</sequence>
<dbReference type="InterPro" id="IPR036388">
    <property type="entry name" value="WH-like_DNA-bd_sf"/>
</dbReference>
<evidence type="ECO:0000313" key="11">
    <source>
        <dbReference type="EMBL" id="CAN76079.1"/>
    </source>
</evidence>
<keyword evidence="6" id="KW-0547">Nucleotide-binding</keyword>
<dbReference type="CDD" id="cd14798">
    <property type="entry name" value="RX-CC_like"/>
    <property type="match status" value="1"/>
</dbReference>
<dbReference type="InterPro" id="IPR038005">
    <property type="entry name" value="RX-like_CC"/>
</dbReference>
<accession>A5AV33</accession>
<evidence type="ECO:0000256" key="3">
    <source>
        <dbReference type="ARBA" id="ARBA00022490"/>
    </source>
</evidence>
<dbReference type="Pfam" id="PF18052">
    <property type="entry name" value="Rx_N"/>
    <property type="match status" value="1"/>
</dbReference>
<evidence type="ECO:0000256" key="1">
    <source>
        <dbReference type="ARBA" id="ARBA00002074"/>
    </source>
</evidence>
<dbReference type="InterPro" id="IPR042197">
    <property type="entry name" value="Apaf_helical"/>
</dbReference>
<name>A5AV33_VITVI</name>
<proteinExistence type="predicted"/>
<dbReference type="Gene3D" id="1.20.5.4130">
    <property type="match status" value="1"/>
</dbReference>
<dbReference type="InterPro" id="IPR058922">
    <property type="entry name" value="WHD_DRP"/>
</dbReference>
<dbReference type="InterPro" id="IPR044974">
    <property type="entry name" value="Disease_R_plants"/>
</dbReference>
<evidence type="ECO:0000256" key="2">
    <source>
        <dbReference type="ARBA" id="ARBA00004496"/>
    </source>
</evidence>
<dbReference type="ExpressionAtlas" id="A5AV33">
    <property type="expression patterns" value="baseline and differential"/>
</dbReference>
<evidence type="ECO:0000256" key="5">
    <source>
        <dbReference type="ARBA" id="ARBA00022737"/>
    </source>
</evidence>